<keyword evidence="2" id="KW-0732">Signal</keyword>
<evidence type="ECO:0008006" key="5">
    <source>
        <dbReference type="Google" id="ProtNLM"/>
    </source>
</evidence>
<dbReference type="AlphaFoldDB" id="A0A8J3R9X5"/>
<feature type="chain" id="PRO_5038670650" description="Lipoprotein" evidence="2">
    <location>
        <begin position="26"/>
        <end position="227"/>
    </location>
</feature>
<comment type="caution">
    <text evidence="3">The sequence shown here is derived from an EMBL/GenBank/DDBJ whole genome shotgun (WGS) entry which is preliminary data.</text>
</comment>
<dbReference type="RefSeq" id="WP_204016172.1">
    <property type="nucleotide sequence ID" value="NZ_BOOG01000022.1"/>
</dbReference>
<evidence type="ECO:0000256" key="2">
    <source>
        <dbReference type="SAM" id="SignalP"/>
    </source>
</evidence>
<feature type="signal peptide" evidence="2">
    <location>
        <begin position="1"/>
        <end position="25"/>
    </location>
</feature>
<gene>
    <name evidence="3" type="ORF">Mth01_27140</name>
</gene>
<keyword evidence="4" id="KW-1185">Reference proteome</keyword>
<proteinExistence type="predicted"/>
<evidence type="ECO:0000256" key="1">
    <source>
        <dbReference type="SAM" id="MobiDB-lite"/>
    </source>
</evidence>
<reference evidence="3" key="1">
    <citation type="submission" date="2021-01" db="EMBL/GenBank/DDBJ databases">
        <title>Whole genome shotgun sequence of Sphaerimonospora thailandensis NBRC 107569.</title>
        <authorList>
            <person name="Komaki H."/>
            <person name="Tamura T."/>
        </authorList>
    </citation>
    <scope>NUCLEOTIDE SEQUENCE</scope>
    <source>
        <strain evidence="3">NBRC 107569</strain>
    </source>
</reference>
<evidence type="ECO:0000313" key="3">
    <source>
        <dbReference type="EMBL" id="GIH70461.1"/>
    </source>
</evidence>
<evidence type="ECO:0000313" key="4">
    <source>
        <dbReference type="Proteomes" id="UP000610966"/>
    </source>
</evidence>
<dbReference type="Proteomes" id="UP000610966">
    <property type="component" value="Unassembled WGS sequence"/>
</dbReference>
<name>A0A8J3R9X5_9ACTN</name>
<feature type="region of interest" description="Disordered" evidence="1">
    <location>
        <begin position="44"/>
        <end position="66"/>
    </location>
</feature>
<protein>
    <recommendedName>
        <fullName evidence="5">Lipoprotein</fullName>
    </recommendedName>
</protein>
<dbReference type="PROSITE" id="PS51257">
    <property type="entry name" value="PROKAR_LIPOPROTEIN"/>
    <property type="match status" value="1"/>
</dbReference>
<dbReference type="EMBL" id="BOOG01000022">
    <property type="protein sequence ID" value="GIH70461.1"/>
    <property type="molecule type" value="Genomic_DNA"/>
</dbReference>
<sequence length="227" mass="24833">MKKQHGVPARFALAALSGCALLASAAACGRADADRAFTPRGVVEVSPEAGAETREAATPSATVTGTDEAAGPEIQVEWPEGLSPKHKALLEAFVDDYRAQWRAITSHGRDLSYTEGVVDDAKRGAVKWVHSYVDEKLSAKGVIKLYSLRVVAEVEPGAQVAACLNQSGLRVTDWRGKLLAKQPDWIKPPKSTFLYSASFRHEDDGRWIVVRYRFADYPDEYAKECAR</sequence>
<accession>A0A8J3R9X5</accession>
<organism evidence="3 4">
    <name type="scientific">Sphaerimonospora thailandensis</name>
    <dbReference type="NCBI Taxonomy" id="795644"/>
    <lineage>
        <taxon>Bacteria</taxon>
        <taxon>Bacillati</taxon>
        <taxon>Actinomycetota</taxon>
        <taxon>Actinomycetes</taxon>
        <taxon>Streptosporangiales</taxon>
        <taxon>Streptosporangiaceae</taxon>
        <taxon>Sphaerimonospora</taxon>
    </lineage>
</organism>